<dbReference type="InterPro" id="IPR043129">
    <property type="entry name" value="ATPase_NBD"/>
</dbReference>
<dbReference type="PANTHER" id="PTHR43095:SF5">
    <property type="entry name" value="XYLULOSE KINASE"/>
    <property type="match status" value="1"/>
</dbReference>
<dbReference type="GO" id="GO:0016301">
    <property type="term" value="F:kinase activity"/>
    <property type="evidence" value="ECO:0007669"/>
    <property type="project" value="UniProtKB-KW"/>
</dbReference>
<dbReference type="Proteomes" id="UP000245288">
    <property type="component" value="Unassembled WGS sequence"/>
</dbReference>
<dbReference type="GO" id="GO:0016773">
    <property type="term" value="F:phosphotransferase activity, alcohol group as acceptor"/>
    <property type="evidence" value="ECO:0007669"/>
    <property type="project" value="InterPro"/>
</dbReference>
<dbReference type="GO" id="GO:0005975">
    <property type="term" value="P:carbohydrate metabolic process"/>
    <property type="evidence" value="ECO:0007669"/>
    <property type="project" value="InterPro"/>
</dbReference>
<evidence type="ECO:0000313" key="7">
    <source>
        <dbReference type="EMBL" id="PWE86076.1"/>
    </source>
</evidence>
<evidence type="ECO:0000256" key="2">
    <source>
        <dbReference type="ARBA" id="ARBA00022679"/>
    </source>
</evidence>
<dbReference type="CDD" id="cd07808">
    <property type="entry name" value="ASKHA_NBD_FGGY_EcXK-like"/>
    <property type="match status" value="1"/>
</dbReference>
<evidence type="ECO:0000256" key="4">
    <source>
        <dbReference type="RuleBase" id="RU003733"/>
    </source>
</evidence>
<organism evidence="7 8">
    <name type="scientific">Eubacterium ramulus</name>
    <dbReference type="NCBI Taxonomy" id="39490"/>
    <lineage>
        <taxon>Bacteria</taxon>
        <taxon>Bacillati</taxon>
        <taxon>Bacillota</taxon>
        <taxon>Clostridia</taxon>
        <taxon>Eubacteriales</taxon>
        <taxon>Eubacteriaceae</taxon>
        <taxon>Eubacterium</taxon>
    </lineage>
</organism>
<dbReference type="OrthoDB" id="1762170at2"/>
<name>A0A2V1JPH9_EUBRA</name>
<dbReference type="InterPro" id="IPR000577">
    <property type="entry name" value="Carb_kinase_FGGY"/>
</dbReference>
<dbReference type="AlphaFoldDB" id="A0A2V1JPH9"/>
<feature type="domain" description="Carbohydrate kinase FGGY N-terminal" evidence="5">
    <location>
        <begin position="5"/>
        <end position="248"/>
    </location>
</feature>
<dbReference type="Pfam" id="PF02782">
    <property type="entry name" value="FGGY_C"/>
    <property type="match status" value="1"/>
</dbReference>
<proteinExistence type="inferred from homology"/>
<dbReference type="Pfam" id="PF00370">
    <property type="entry name" value="FGGY_N"/>
    <property type="match status" value="1"/>
</dbReference>
<keyword evidence="3 4" id="KW-0418">Kinase</keyword>
<dbReference type="InterPro" id="IPR050406">
    <property type="entry name" value="FGGY_Carb_Kinase"/>
</dbReference>
<evidence type="ECO:0000313" key="8">
    <source>
        <dbReference type="Proteomes" id="UP000245288"/>
    </source>
</evidence>
<dbReference type="SUPFAM" id="SSF53067">
    <property type="entry name" value="Actin-like ATPase domain"/>
    <property type="match status" value="2"/>
</dbReference>
<dbReference type="InterPro" id="IPR018485">
    <property type="entry name" value="FGGY_C"/>
</dbReference>
<dbReference type="PROSITE" id="PS00445">
    <property type="entry name" value="FGGY_KINASES_2"/>
    <property type="match status" value="1"/>
</dbReference>
<comment type="similarity">
    <text evidence="1 4">Belongs to the FGGY kinase family.</text>
</comment>
<evidence type="ECO:0000256" key="1">
    <source>
        <dbReference type="ARBA" id="ARBA00009156"/>
    </source>
</evidence>
<dbReference type="InterPro" id="IPR018483">
    <property type="entry name" value="Carb_kinase_FGGY_CS"/>
</dbReference>
<evidence type="ECO:0000259" key="6">
    <source>
        <dbReference type="Pfam" id="PF02782"/>
    </source>
</evidence>
<keyword evidence="2 4" id="KW-0808">Transferase</keyword>
<dbReference type="PANTHER" id="PTHR43095">
    <property type="entry name" value="SUGAR KINASE"/>
    <property type="match status" value="1"/>
</dbReference>
<dbReference type="InterPro" id="IPR018484">
    <property type="entry name" value="FGGY_N"/>
</dbReference>
<accession>A0A2V1JPH9</accession>
<feature type="domain" description="Carbohydrate kinase FGGY C-terminal" evidence="6">
    <location>
        <begin position="263"/>
        <end position="457"/>
    </location>
</feature>
<gene>
    <name evidence="7" type="ORF">LG34_12145</name>
</gene>
<reference evidence="7 8" key="1">
    <citation type="submission" date="2014-09" db="EMBL/GenBank/DDBJ databases">
        <title>Butyrate-producing bacteria isolated from human gut.</title>
        <authorList>
            <person name="Zhang Q."/>
            <person name="Zhao L."/>
        </authorList>
    </citation>
    <scope>NUCLEOTIDE SEQUENCE [LARGE SCALE GENOMIC DNA]</scope>
    <source>
        <strain evidence="7 8">21</strain>
    </source>
</reference>
<evidence type="ECO:0000259" key="5">
    <source>
        <dbReference type="Pfam" id="PF00370"/>
    </source>
</evidence>
<sequence>MAENYLLGMDMGTTNIKANIMDTKGNVIATASRPSHLIFPAANQIEQDANEWWDNAKAVFKEITTTAGKEIVENIRGISISSHVISLLPIDKEGNPVRNAMIWMDTRSDEELNYITDTLGFDHFVSIVGGQPSTAFLPGKLLWFKKHEPEAFAKTEKLLQANGFINYKLTGEMTIDLDCASRCQCLDINSLTWSDEIAKVLDVDFNALLPQPSKITDIIGTVTEEAAAETGLISGIPVVAGCSDAMASMYATGLSQLGEAGESSGTTSLVFVGSPVQSRSDVPVVTKPCAIDGMPYIFDGPINASGASIKWYLDTFGQADKEEAEELGINVYEYLNREALEVAPGSDGLLFFPYMLGERAPLWNSYSRGMFIGMSLNTERKHFVRSVFEGTAFALRHVMETIKEAGGQAECLRITGGGSKSRTWSQIKASMLHMPIYILDERSGDVPFGDVLIAGTAVGVFSDLTQTIKELIPVKEVIEPVPEWEAVYDKLYPYYLDMYQHLDADLRSFRTTVDNI</sequence>
<dbReference type="RefSeq" id="WP_109216214.1">
    <property type="nucleotide sequence ID" value="NZ_JRFU01000132.1"/>
</dbReference>
<dbReference type="PIRSF" id="PIRSF000538">
    <property type="entry name" value="GlpK"/>
    <property type="match status" value="1"/>
</dbReference>
<dbReference type="Gene3D" id="3.30.420.40">
    <property type="match status" value="2"/>
</dbReference>
<protein>
    <submittedName>
        <fullName evidence="7">Carbohydrate kinase</fullName>
    </submittedName>
</protein>
<keyword evidence="8" id="KW-1185">Reference proteome</keyword>
<evidence type="ECO:0000256" key="3">
    <source>
        <dbReference type="ARBA" id="ARBA00022777"/>
    </source>
</evidence>
<comment type="caution">
    <text evidence="7">The sequence shown here is derived from an EMBL/GenBank/DDBJ whole genome shotgun (WGS) entry which is preliminary data.</text>
</comment>
<dbReference type="EMBL" id="JRFU01000132">
    <property type="protein sequence ID" value="PWE86076.1"/>
    <property type="molecule type" value="Genomic_DNA"/>
</dbReference>